<evidence type="ECO:0000313" key="1">
    <source>
        <dbReference type="EMBL" id="AHW64205.1"/>
    </source>
</evidence>
<dbReference type="AlphaFoldDB" id="X5E9W8"/>
<sequence length="461" mass="50935">MFVSGILIDWGELYEPSFRFRRWSIETSTDTAAVAVRKMNRAMIEIAVQCAPHGTADVVAHHARLQARLSLTRSRAETYTDIGLLCARMPRLKAHLLRGMLSFDHLRLLARSADGIRPDDTDAAEKALITVLTPRRDRQVIPGPRAMVKKILKAVHGIDELARPVDRTDPEPPPVRCAEVIGTTEPVRTTDTVEPPAGIDPRNCGTLTRRVGVDTYDPCATVITATLPPEEAEELVAVLDAVCREMSCSRADGLLHLVRGTADIRVTLNIYREITSDVVATSGGHWLDAMATDAFMDRVTHLRIPGHEGTDAYTPTKKMVEFLEGVYTSCTFPGCEVPAAKCDIDHVRRFDHADPDSGGPTDTRNLQPLCRTHHLLKTLGWVDATKADDGAVMWSSVDDGHAYVTEPTGPLAGFARTSFATRATRRYRTVREHNERRLAEREAQKAVLAAARRARAEEVPF</sequence>
<organism evidence="1 2">
    <name type="scientific">Corynebacterium glyciniphilum AJ 3170</name>
    <dbReference type="NCBI Taxonomy" id="1404245"/>
    <lineage>
        <taxon>Bacteria</taxon>
        <taxon>Bacillati</taxon>
        <taxon>Actinomycetota</taxon>
        <taxon>Actinomycetes</taxon>
        <taxon>Mycobacteriales</taxon>
        <taxon>Corynebacteriaceae</taxon>
        <taxon>Corynebacterium</taxon>
    </lineage>
</organism>
<protein>
    <recommendedName>
        <fullName evidence="3">HNH nuclease domain-containing protein</fullName>
    </recommendedName>
</protein>
<dbReference type="CDD" id="cd00085">
    <property type="entry name" value="HNHc"/>
    <property type="match status" value="1"/>
</dbReference>
<keyword evidence="2" id="KW-1185">Reference proteome</keyword>
<dbReference type="Proteomes" id="UP000023703">
    <property type="component" value="Chromosome"/>
</dbReference>
<evidence type="ECO:0008006" key="3">
    <source>
        <dbReference type="Google" id="ProtNLM"/>
    </source>
</evidence>
<dbReference type="STRING" id="1404245.CGLY_08800"/>
<dbReference type="EMBL" id="CP006842">
    <property type="protein sequence ID" value="AHW64205.1"/>
    <property type="molecule type" value="Genomic_DNA"/>
</dbReference>
<dbReference type="HOGENOM" id="CLU_035975_2_0_11"/>
<name>X5E9W8_9CORY</name>
<evidence type="ECO:0000313" key="2">
    <source>
        <dbReference type="Proteomes" id="UP000023703"/>
    </source>
</evidence>
<accession>X5E9W8</accession>
<dbReference type="KEGG" id="cgy:CGLY_08800"/>
<dbReference type="eggNOG" id="COG1403">
    <property type="taxonomic scope" value="Bacteria"/>
</dbReference>
<dbReference type="InterPro" id="IPR003615">
    <property type="entry name" value="HNH_nuc"/>
</dbReference>
<reference evidence="1 2" key="1">
    <citation type="journal article" date="2015" name="Int. J. Syst. Evol. Microbiol.">
        <title>Revisiting Corynebacterium glyciniphilum (ex Kubota et al., 1972) sp. nov., nom. rev., isolated from putrefied banana.</title>
        <authorList>
            <person name="Al-Dilaimi A."/>
            <person name="Bednarz H."/>
            <person name="Lomker A."/>
            <person name="Niehaus K."/>
            <person name="Kalinowski J."/>
            <person name="Ruckert C."/>
        </authorList>
    </citation>
    <scope>NUCLEOTIDE SEQUENCE [LARGE SCALE GENOMIC DNA]</scope>
    <source>
        <strain evidence="1">AJ 3170</strain>
    </source>
</reference>
<gene>
    <name evidence="1" type="ORF">CGLY_08800</name>
</gene>
<proteinExistence type="predicted"/>